<evidence type="ECO:0000313" key="8">
    <source>
        <dbReference type="Proteomes" id="UP000693981"/>
    </source>
</evidence>
<keyword evidence="3" id="KW-0964">Secreted</keyword>
<keyword evidence="8" id="KW-1185">Reference proteome</keyword>
<evidence type="ECO:0000256" key="2">
    <source>
        <dbReference type="ARBA" id="ARBA00009520"/>
    </source>
</evidence>
<evidence type="ECO:0000313" key="7">
    <source>
        <dbReference type="EMBL" id="KAG7399048.1"/>
    </source>
</evidence>
<protein>
    <submittedName>
        <fullName evidence="7">Uncharacterized protein</fullName>
    </submittedName>
</protein>
<organism evidence="7 8">
    <name type="scientific">Phytophthora boehmeriae</name>
    <dbReference type="NCBI Taxonomy" id="109152"/>
    <lineage>
        <taxon>Eukaryota</taxon>
        <taxon>Sar</taxon>
        <taxon>Stramenopiles</taxon>
        <taxon>Oomycota</taxon>
        <taxon>Peronosporomycetes</taxon>
        <taxon>Peronosporales</taxon>
        <taxon>Peronosporaceae</taxon>
        <taxon>Phytophthora</taxon>
    </lineage>
</organism>
<name>A0A8T1X3R8_9STRA</name>
<keyword evidence="6" id="KW-0732">Signal</keyword>
<dbReference type="AlphaFoldDB" id="A0A8T1X3R8"/>
<reference evidence="7" key="1">
    <citation type="submission" date="2021-02" db="EMBL/GenBank/DDBJ databases">
        <authorList>
            <person name="Palmer J.M."/>
        </authorList>
    </citation>
    <scope>NUCLEOTIDE SEQUENCE</scope>
    <source>
        <strain evidence="7">SCRP23</strain>
    </source>
</reference>
<sequence length="240" mass="26982">MKLGVFVVTVALLLATISAEWVETWVNHDAFTPWYQEIPDSISEKAAVRFKPRLHIASGCDPYPALDSLGRTGGGLKPTGNSRGGCRGNGPGAQVYGRSRWHYDRWAIMYSWYFPKDSPSPGLGHRHDWEHAIVWIDNPSNENPKIIGAATSSHNGYEKYSSVPAEFLEGDAIKVEYFCTWPMNHEMQLTQSVGGFQDLIMWEQMTDEARQALNTVSWGKANCPFNDGNFGHKLDKAWPY</sequence>
<keyword evidence="4" id="KW-0843">Virulence</keyword>
<dbReference type="Proteomes" id="UP000693981">
    <property type="component" value="Unassembled WGS sequence"/>
</dbReference>
<dbReference type="PANTHER" id="PTHR33657">
    <property type="entry name" value="DOMAIN PROTEIN, PUTATIVE (AFU_ORTHOLOGUE AFUA_5G00600)-RELATED"/>
    <property type="match status" value="1"/>
</dbReference>
<comment type="similarity">
    <text evidence="2">Belongs to the Necrosis inducing protein (NPP1) family.</text>
</comment>
<evidence type="ECO:0000256" key="5">
    <source>
        <dbReference type="SAM" id="MobiDB-lite"/>
    </source>
</evidence>
<feature type="signal peptide" evidence="6">
    <location>
        <begin position="1"/>
        <end position="19"/>
    </location>
</feature>
<dbReference type="EMBL" id="JAGDFL010000064">
    <property type="protein sequence ID" value="KAG7399048.1"/>
    <property type="molecule type" value="Genomic_DNA"/>
</dbReference>
<evidence type="ECO:0000256" key="6">
    <source>
        <dbReference type="SAM" id="SignalP"/>
    </source>
</evidence>
<feature type="region of interest" description="Disordered" evidence="5">
    <location>
        <begin position="71"/>
        <end position="91"/>
    </location>
</feature>
<dbReference type="GO" id="GO:0005576">
    <property type="term" value="C:extracellular region"/>
    <property type="evidence" value="ECO:0007669"/>
    <property type="project" value="UniProtKB-SubCell"/>
</dbReference>
<comment type="caution">
    <text evidence="7">The sequence shown here is derived from an EMBL/GenBank/DDBJ whole genome shotgun (WGS) entry which is preliminary data.</text>
</comment>
<dbReference type="PANTHER" id="PTHR33657:SF8">
    <property type="entry name" value="DOMAIN PROTEIN, PUTATIVE (AFU_ORTHOLOGUE AFUA_5G00600)-RELATED"/>
    <property type="match status" value="1"/>
</dbReference>
<dbReference type="InterPro" id="IPR008701">
    <property type="entry name" value="NPP1"/>
</dbReference>
<dbReference type="OrthoDB" id="121524at2759"/>
<evidence type="ECO:0000256" key="1">
    <source>
        <dbReference type="ARBA" id="ARBA00004613"/>
    </source>
</evidence>
<proteinExistence type="inferred from homology"/>
<dbReference type="PIRSF" id="PIRSF029958">
    <property type="entry name" value="Necrosis-inducing_protein"/>
    <property type="match status" value="1"/>
</dbReference>
<evidence type="ECO:0000256" key="4">
    <source>
        <dbReference type="ARBA" id="ARBA00023026"/>
    </source>
</evidence>
<feature type="chain" id="PRO_5035923824" evidence="6">
    <location>
        <begin position="20"/>
        <end position="240"/>
    </location>
</feature>
<evidence type="ECO:0000256" key="3">
    <source>
        <dbReference type="ARBA" id="ARBA00022525"/>
    </source>
</evidence>
<comment type="subcellular location">
    <subcellularLocation>
        <location evidence="1">Secreted</location>
    </subcellularLocation>
</comment>
<gene>
    <name evidence="7" type="ORF">PHYBOEH_009826</name>
</gene>
<dbReference type="Pfam" id="PF05630">
    <property type="entry name" value="NPP1"/>
    <property type="match status" value="1"/>
</dbReference>
<accession>A0A8T1X3R8</accession>